<keyword evidence="1" id="KW-0472">Membrane</keyword>
<organism evidence="2 3">
    <name type="scientific">Candidatus Jacksonbacteria bacterium RIFCSPLOWO2_02_FULL_44_20</name>
    <dbReference type="NCBI Taxonomy" id="1798460"/>
    <lineage>
        <taxon>Bacteria</taxon>
        <taxon>Candidatus Jacksoniibacteriota</taxon>
    </lineage>
</organism>
<dbReference type="AlphaFoldDB" id="A0A1G2A7E6"/>
<evidence type="ECO:0000256" key="1">
    <source>
        <dbReference type="SAM" id="Phobius"/>
    </source>
</evidence>
<comment type="caution">
    <text evidence="2">The sequence shown here is derived from an EMBL/GenBank/DDBJ whole genome shotgun (WGS) entry which is preliminary data.</text>
</comment>
<proteinExistence type="predicted"/>
<evidence type="ECO:0000313" key="3">
    <source>
        <dbReference type="Proteomes" id="UP000178315"/>
    </source>
</evidence>
<name>A0A1G2A7E6_9BACT</name>
<gene>
    <name evidence="2" type="ORF">A3H61_02545</name>
</gene>
<accession>A0A1G2A7E6</accession>
<keyword evidence="1" id="KW-0812">Transmembrane</keyword>
<evidence type="ECO:0000313" key="2">
    <source>
        <dbReference type="EMBL" id="OGY72808.1"/>
    </source>
</evidence>
<sequence length="219" mass="24746">MPKQKTTEEQKQTALSAFIIEQFKKIAWFFVIVFLAAGYFFVIQPERAKLSAKVTNDITRVTQEKHIKEATLNRLKRQLNEFLILQKHESEILERILPPISRKEEAVFSLNALASSLNFYITSLKVEEAVTPETYFGAKLDVPLAVSVVPVSVTIKGQTITYEKIKKILGALHEQYGIFNMRELEFGDEVSGAKTENAGGSEITLTIDLFFIDDNAQAE</sequence>
<dbReference type="EMBL" id="MHJU01000023">
    <property type="protein sequence ID" value="OGY72808.1"/>
    <property type="molecule type" value="Genomic_DNA"/>
</dbReference>
<keyword evidence="1" id="KW-1133">Transmembrane helix</keyword>
<protein>
    <submittedName>
        <fullName evidence="2">Uncharacterized protein</fullName>
    </submittedName>
</protein>
<dbReference type="Proteomes" id="UP000178315">
    <property type="component" value="Unassembled WGS sequence"/>
</dbReference>
<reference evidence="2 3" key="1">
    <citation type="journal article" date="2016" name="Nat. Commun.">
        <title>Thousands of microbial genomes shed light on interconnected biogeochemical processes in an aquifer system.</title>
        <authorList>
            <person name="Anantharaman K."/>
            <person name="Brown C.T."/>
            <person name="Hug L.A."/>
            <person name="Sharon I."/>
            <person name="Castelle C.J."/>
            <person name="Probst A.J."/>
            <person name="Thomas B.C."/>
            <person name="Singh A."/>
            <person name="Wilkins M.J."/>
            <person name="Karaoz U."/>
            <person name="Brodie E.L."/>
            <person name="Williams K.H."/>
            <person name="Hubbard S.S."/>
            <person name="Banfield J.F."/>
        </authorList>
    </citation>
    <scope>NUCLEOTIDE SEQUENCE [LARGE SCALE GENOMIC DNA]</scope>
</reference>
<feature type="transmembrane region" description="Helical" evidence="1">
    <location>
        <begin position="26"/>
        <end position="43"/>
    </location>
</feature>